<dbReference type="InterPro" id="IPR038602">
    <property type="entry name" value="Mite_allergen_7_sf"/>
</dbReference>
<keyword evidence="2" id="KW-1185">Reference proteome</keyword>
<proteinExistence type="predicted"/>
<dbReference type="Gene3D" id="3.15.10.50">
    <property type="match status" value="1"/>
</dbReference>
<accession>A0AAQ4F1X6</accession>
<sequence>MHCTWRKQLRACASACKVRLQDSTMRLAVFAALCVGAFGATVQDVNEFVDTVLGDKMQTFPNLDPMNALGRYVKLGNVIRSDWTANLKNVQVTGLSKVRRSGDCAEAKALPSGRVVVQCSLSMDALVVQFTSEQSYLGGRPDVIGVTATFPPHLVSLRAEVGARRYPDVKLTLRSKLEPSLSYTNLGKLTENRAMKNGYSYAASDTLHRQLQKEYVDYLAQAVMGVPLPYGR</sequence>
<evidence type="ECO:0000313" key="2">
    <source>
        <dbReference type="Proteomes" id="UP001321473"/>
    </source>
</evidence>
<dbReference type="EMBL" id="JARKHS020008506">
    <property type="protein sequence ID" value="KAK8780718.1"/>
    <property type="molecule type" value="Genomic_DNA"/>
</dbReference>
<dbReference type="AlphaFoldDB" id="A0AAQ4F1X6"/>
<organism evidence="1 2">
    <name type="scientific">Amblyomma americanum</name>
    <name type="common">Lone star tick</name>
    <dbReference type="NCBI Taxonomy" id="6943"/>
    <lineage>
        <taxon>Eukaryota</taxon>
        <taxon>Metazoa</taxon>
        <taxon>Ecdysozoa</taxon>
        <taxon>Arthropoda</taxon>
        <taxon>Chelicerata</taxon>
        <taxon>Arachnida</taxon>
        <taxon>Acari</taxon>
        <taxon>Parasitiformes</taxon>
        <taxon>Ixodida</taxon>
        <taxon>Ixodoidea</taxon>
        <taxon>Ixodidae</taxon>
        <taxon>Amblyomminae</taxon>
        <taxon>Amblyomma</taxon>
    </lineage>
</organism>
<reference evidence="1 2" key="1">
    <citation type="journal article" date="2023" name="Arcadia Sci">
        <title>De novo assembly of a long-read Amblyomma americanum tick genome.</title>
        <authorList>
            <person name="Chou S."/>
            <person name="Poskanzer K.E."/>
            <person name="Rollins M."/>
            <person name="Thuy-Boun P.S."/>
        </authorList>
    </citation>
    <scope>NUCLEOTIDE SEQUENCE [LARGE SCALE GENOMIC DNA]</scope>
    <source>
        <strain evidence="1">F_SG_1</strain>
        <tissue evidence="1">Salivary glands</tissue>
    </source>
</reference>
<dbReference type="Proteomes" id="UP001321473">
    <property type="component" value="Unassembled WGS sequence"/>
</dbReference>
<name>A0AAQ4F1X6_AMBAM</name>
<comment type="caution">
    <text evidence="1">The sequence shown here is derived from an EMBL/GenBank/DDBJ whole genome shotgun (WGS) entry which is preliminary data.</text>
</comment>
<evidence type="ECO:0000313" key="1">
    <source>
        <dbReference type="EMBL" id="KAK8780718.1"/>
    </source>
</evidence>
<gene>
    <name evidence="1" type="ORF">V5799_017939</name>
</gene>
<protein>
    <submittedName>
        <fullName evidence="1">Uncharacterized protein</fullName>
    </submittedName>
</protein>